<reference evidence="1" key="1">
    <citation type="submission" date="2020-10" db="EMBL/GenBank/DDBJ databases">
        <authorList>
            <person name="Castelo-Branco R."/>
            <person name="Eusebio N."/>
            <person name="Adriana R."/>
            <person name="Vieira A."/>
            <person name="Brugerolle De Fraissinette N."/>
            <person name="Rezende De Castro R."/>
            <person name="Schneider M.P."/>
            <person name="Vasconcelos V."/>
            <person name="Leao P.N."/>
        </authorList>
    </citation>
    <scope>NUCLEOTIDE SEQUENCE</scope>
    <source>
        <strain evidence="1">LEGE 11479</strain>
    </source>
</reference>
<gene>
    <name evidence="1" type="ORF">IQ260_10630</name>
</gene>
<dbReference type="AlphaFoldDB" id="A0A928X106"/>
<protein>
    <submittedName>
        <fullName evidence="1">Uncharacterized protein</fullName>
    </submittedName>
</protein>
<comment type="caution">
    <text evidence="1">The sequence shown here is derived from an EMBL/GenBank/DDBJ whole genome shotgun (WGS) entry which is preliminary data.</text>
</comment>
<dbReference type="RefSeq" id="WP_193993080.1">
    <property type="nucleotide sequence ID" value="NZ_JADEXP010000076.1"/>
</dbReference>
<dbReference type="Proteomes" id="UP000615026">
    <property type="component" value="Unassembled WGS sequence"/>
</dbReference>
<dbReference type="EMBL" id="JADEXP010000076">
    <property type="protein sequence ID" value="MBE9067110.1"/>
    <property type="molecule type" value="Genomic_DNA"/>
</dbReference>
<keyword evidence="2" id="KW-1185">Reference proteome</keyword>
<accession>A0A928X106</accession>
<organism evidence="1 2">
    <name type="scientific">Leptolyngbya cf. ectocarpi LEGE 11479</name>
    <dbReference type="NCBI Taxonomy" id="1828722"/>
    <lineage>
        <taxon>Bacteria</taxon>
        <taxon>Bacillati</taxon>
        <taxon>Cyanobacteriota</taxon>
        <taxon>Cyanophyceae</taxon>
        <taxon>Leptolyngbyales</taxon>
        <taxon>Leptolyngbyaceae</taxon>
        <taxon>Leptolyngbya group</taxon>
        <taxon>Leptolyngbya</taxon>
    </lineage>
</organism>
<evidence type="ECO:0000313" key="2">
    <source>
        <dbReference type="Proteomes" id="UP000615026"/>
    </source>
</evidence>
<evidence type="ECO:0000313" key="1">
    <source>
        <dbReference type="EMBL" id="MBE9067110.1"/>
    </source>
</evidence>
<proteinExistence type="predicted"/>
<name>A0A928X106_LEPEC</name>
<sequence>MNASKLRAFWSLILQASPDSLSNASEAVFISQLSTYVNDNLCLTANEQTDLVAYLRAKRHLILDVLIA</sequence>